<dbReference type="PANTHER" id="PTHR43270">
    <property type="entry name" value="BETA-ALA-HIS DIPEPTIDASE"/>
    <property type="match status" value="1"/>
</dbReference>
<dbReference type="SUPFAM" id="SSF53187">
    <property type="entry name" value="Zn-dependent exopeptidases"/>
    <property type="match status" value="1"/>
</dbReference>
<dbReference type="GO" id="GO:0008233">
    <property type="term" value="F:peptidase activity"/>
    <property type="evidence" value="ECO:0007669"/>
    <property type="project" value="UniProtKB-KW"/>
</dbReference>
<dbReference type="Proteomes" id="UP000503339">
    <property type="component" value="Chromosome"/>
</dbReference>
<dbReference type="EMBL" id="CP033361">
    <property type="protein sequence ID" value="QKC76251.1"/>
    <property type="molecule type" value="Genomic_DNA"/>
</dbReference>
<accession>A0A6M7UG82</accession>
<reference evidence="5 6" key="1">
    <citation type="submission" date="2018-10" db="EMBL/GenBank/DDBJ databases">
        <authorList>
            <person name="Perry B.J."/>
            <person name="Sullivan J.T."/>
            <person name="Murphy R.J.T."/>
            <person name="Ramsay J.P."/>
            <person name="Ronson C.W."/>
        </authorList>
    </citation>
    <scope>NUCLEOTIDE SEQUENCE [LARGE SCALE GENOMIC DNA]</scope>
    <source>
        <strain evidence="5 6">NZP2014</strain>
    </source>
</reference>
<dbReference type="Gene3D" id="3.30.70.360">
    <property type="match status" value="1"/>
</dbReference>
<proteinExistence type="predicted"/>
<dbReference type="InterPro" id="IPR051458">
    <property type="entry name" value="Cyt/Met_Dipeptidase"/>
</dbReference>
<evidence type="ECO:0000256" key="1">
    <source>
        <dbReference type="ARBA" id="ARBA00022670"/>
    </source>
</evidence>
<protein>
    <submittedName>
        <fullName evidence="5">Dipeptidase</fullName>
    </submittedName>
</protein>
<gene>
    <name evidence="5" type="ORF">EB233_12475</name>
</gene>
<keyword evidence="2" id="KW-0479">Metal-binding</keyword>
<name>A0A6M7UG82_9HYPH</name>
<evidence type="ECO:0000259" key="4">
    <source>
        <dbReference type="Pfam" id="PF07687"/>
    </source>
</evidence>
<keyword evidence="6" id="KW-1185">Reference proteome</keyword>
<keyword evidence="3" id="KW-0378">Hydrolase</keyword>
<evidence type="ECO:0000313" key="6">
    <source>
        <dbReference type="Proteomes" id="UP000503339"/>
    </source>
</evidence>
<dbReference type="GO" id="GO:0046872">
    <property type="term" value="F:metal ion binding"/>
    <property type="evidence" value="ECO:0007669"/>
    <property type="project" value="UniProtKB-KW"/>
</dbReference>
<organism evidence="5 6">
    <name type="scientific">Mesorhizobium erdmanii</name>
    <dbReference type="NCBI Taxonomy" id="1777866"/>
    <lineage>
        <taxon>Bacteria</taxon>
        <taxon>Pseudomonadati</taxon>
        <taxon>Pseudomonadota</taxon>
        <taxon>Alphaproteobacteria</taxon>
        <taxon>Hyphomicrobiales</taxon>
        <taxon>Phyllobacteriaceae</taxon>
        <taxon>Mesorhizobium</taxon>
    </lineage>
</organism>
<dbReference type="GO" id="GO:0006508">
    <property type="term" value="P:proteolysis"/>
    <property type="evidence" value="ECO:0007669"/>
    <property type="project" value="UniProtKB-KW"/>
</dbReference>
<dbReference type="Pfam" id="PF07687">
    <property type="entry name" value="M20_dimer"/>
    <property type="match status" value="1"/>
</dbReference>
<keyword evidence="1" id="KW-0645">Protease</keyword>
<sequence length="514" mass="54835">MGGDGRGRPAEAAPEYRDEAARLARRHRGDGDVLRLRFRRLGQRPGDQRGRRQVSAVEAYLVAHADEALEDLKAFCRIPSVSTDPAYRDGIRSAANFVAQRLTRAGFPTVEIIETDGHPAVFGEIIGTADAPTILVYGHYDVQPPDPVEKWATPPFEPTVRDNRLYARGVSDDKGPVLIPILVVEAFLKATGRLPLSIKILVEGEEESGSPHFSPLVDTMRHRLACDLVVSADGAMWRADRPSMTVASRGMVALDVVVTGAAKDLHSGRHGGSAPSPIRALAAMLASLHDRDGAVTVPGFTDGVIPPDPAILDAIDAAGFDSAAYFAGIGAPAPDPLPSGHDLLVRQWLVPTLEFNGIFGGYSGPGTKTVIPSSAGAKITCRLVAGQEPGKVAEAIRRHLETHLPTGYSLDITRHGPGTKAFSIDPGLPALAIAETLLGEMMGATSLRVAMGATIPIGSVFKEHLGVGTIFFSFSTSDEDYHAPNEFFRLDNFSIGQIAWARLFQRLGLSMGGK</sequence>
<dbReference type="Pfam" id="PF01546">
    <property type="entry name" value="Peptidase_M20"/>
    <property type="match status" value="1"/>
</dbReference>
<dbReference type="NCBIfam" id="NF006579">
    <property type="entry name" value="PRK09104.1"/>
    <property type="match status" value="1"/>
</dbReference>
<dbReference type="PANTHER" id="PTHR43270:SF12">
    <property type="entry name" value="SUCCINYL-DIAMINOPIMELATE DESUCCINYLASE"/>
    <property type="match status" value="1"/>
</dbReference>
<dbReference type="InterPro" id="IPR011650">
    <property type="entry name" value="Peptidase_M20_dimer"/>
</dbReference>
<feature type="domain" description="Peptidase M20 dimerisation" evidence="4">
    <location>
        <begin position="249"/>
        <end position="405"/>
    </location>
</feature>
<dbReference type="NCBIfam" id="NF006053">
    <property type="entry name" value="PRK08201.1"/>
    <property type="match status" value="1"/>
</dbReference>
<evidence type="ECO:0000256" key="2">
    <source>
        <dbReference type="ARBA" id="ARBA00022723"/>
    </source>
</evidence>
<evidence type="ECO:0000313" key="5">
    <source>
        <dbReference type="EMBL" id="QKC76251.1"/>
    </source>
</evidence>
<dbReference type="AlphaFoldDB" id="A0A6M7UG82"/>
<evidence type="ECO:0000256" key="3">
    <source>
        <dbReference type="ARBA" id="ARBA00022801"/>
    </source>
</evidence>
<dbReference type="InterPro" id="IPR002933">
    <property type="entry name" value="Peptidase_M20"/>
</dbReference>
<dbReference type="KEGG" id="merd:EB233_12475"/>
<dbReference type="Gene3D" id="3.40.630.10">
    <property type="entry name" value="Zn peptidases"/>
    <property type="match status" value="1"/>
</dbReference>